<gene>
    <name evidence="1" type="ORF">NCTC10571_01238</name>
</gene>
<evidence type="ECO:0000313" key="2">
    <source>
        <dbReference type="Proteomes" id="UP000255234"/>
    </source>
</evidence>
<dbReference type="AlphaFoldDB" id="A0A378NT89"/>
<dbReference type="RefSeq" id="WP_115151464.1">
    <property type="nucleotide sequence ID" value="NZ_UGPP01000001.1"/>
</dbReference>
<organism evidence="1 2">
    <name type="scientific">Megamonas hypermegale</name>
    <dbReference type="NCBI Taxonomy" id="158847"/>
    <lineage>
        <taxon>Bacteria</taxon>
        <taxon>Bacillati</taxon>
        <taxon>Bacillota</taxon>
        <taxon>Negativicutes</taxon>
        <taxon>Selenomonadales</taxon>
        <taxon>Selenomonadaceae</taxon>
        <taxon>Megamonas</taxon>
    </lineage>
</organism>
<sequence length="213" mass="25225">MIDYLSFFYTNGLGHLPDDEKKINITQDTINYLLDCNITEEKIILALLKAKDKECLRPDTLISNLWDNSLIEQNKFYFHKELQIISKAPVLDIKTGKIQSYPFYKEIKIVYKIEDLLQYYYNKNSIKELFNHNKDISILNFLINKYKPIKDILVLDLILLMIDISFKNRTNISNLISIDECSIEAINLLRKWKKEAKLIGADKIIWRSNKWLE</sequence>
<dbReference type="Proteomes" id="UP000255234">
    <property type="component" value="Unassembled WGS sequence"/>
</dbReference>
<evidence type="ECO:0000313" key="1">
    <source>
        <dbReference type="EMBL" id="STY71086.1"/>
    </source>
</evidence>
<name>A0A378NT89_9FIRM</name>
<reference evidence="1 2" key="1">
    <citation type="submission" date="2018-06" db="EMBL/GenBank/DDBJ databases">
        <authorList>
            <consortium name="Pathogen Informatics"/>
            <person name="Doyle S."/>
        </authorList>
    </citation>
    <scope>NUCLEOTIDE SEQUENCE [LARGE SCALE GENOMIC DNA]</scope>
    <source>
        <strain evidence="1 2">NCTC10571</strain>
    </source>
</reference>
<accession>A0A378NT89</accession>
<proteinExistence type="predicted"/>
<dbReference type="EMBL" id="UGPP01000001">
    <property type="protein sequence ID" value="STY71086.1"/>
    <property type="molecule type" value="Genomic_DNA"/>
</dbReference>
<protein>
    <submittedName>
        <fullName evidence="1">Uncharacterized protein</fullName>
    </submittedName>
</protein>